<sequence>MTSQPVYTLPELLSLPASLPLDKAVRLELEEGVPVLRASTKVQQRIEALLQQQHEAPLTPEEIDELDRYEEIDAYLSLLNRIVRNQIQAQRA</sequence>
<reference evidence="1 2" key="1">
    <citation type="journal article" date="2014" name="Nature">
        <title>An environmental bacterial taxon with a large and distinct metabolic repertoire.</title>
        <authorList>
            <person name="Wilson M.C."/>
            <person name="Mori T."/>
            <person name="Ruckert C."/>
            <person name="Uria A.R."/>
            <person name="Helf M.J."/>
            <person name="Takada K."/>
            <person name="Gernert C."/>
            <person name="Steffens U.A."/>
            <person name="Heycke N."/>
            <person name="Schmitt S."/>
            <person name="Rinke C."/>
            <person name="Helfrich E.J."/>
            <person name="Brachmann A.O."/>
            <person name="Gurgui C."/>
            <person name="Wakimoto T."/>
            <person name="Kracht M."/>
            <person name="Crusemann M."/>
            <person name="Hentschel U."/>
            <person name="Abe I."/>
            <person name="Matsunaga S."/>
            <person name="Kalinowski J."/>
            <person name="Takeyama H."/>
            <person name="Piel J."/>
        </authorList>
    </citation>
    <scope>NUCLEOTIDE SEQUENCE [LARGE SCALE GENOMIC DNA]</scope>
    <source>
        <strain evidence="2">TSY1</strain>
    </source>
</reference>
<organism evidence="1 2">
    <name type="scientific">Entotheonella factor</name>
    <dbReference type="NCBI Taxonomy" id="1429438"/>
    <lineage>
        <taxon>Bacteria</taxon>
        <taxon>Pseudomonadati</taxon>
        <taxon>Nitrospinota/Tectimicrobiota group</taxon>
        <taxon>Candidatus Tectimicrobiota</taxon>
        <taxon>Candidatus Entotheonellia</taxon>
        <taxon>Candidatus Entotheonellales</taxon>
        <taxon>Candidatus Entotheonellaceae</taxon>
        <taxon>Candidatus Entotheonella</taxon>
    </lineage>
</organism>
<name>W4LI92_ENTF1</name>
<protein>
    <submittedName>
        <fullName evidence="1">Uncharacterized protein</fullName>
    </submittedName>
</protein>
<proteinExistence type="predicted"/>
<keyword evidence="2" id="KW-1185">Reference proteome</keyword>
<dbReference type="EMBL" id="AZHW01000639">
    <property type="protein sequence ID" value="ETW97639.1"/>
    <property type="molecule type" value="Genomic_DNA"/>
</dbReference>
<dbReference type="AlphaFoldDB" id="W4LI92"/>
<gene>
    <name evidence="1" type="ORF">ETSY1_21845</name>
</gene>
<dbReference type="HOGENOM" id="CLU_171792_0_0_7"/>
<evidence type="ECO:0000313" key="1">
    <source>
        <dbReference type="EMBL" id="ETW97639.1"/>
    </source>
</evidence>
<dbReference type="Proteomes" id="UP000019141">
    <property type="component" value="Unassembled WGS sequence"/>
</dbReference>
<accession>W4LI92</accession>
<evidence type="ECO:0000313" key="2">
    <source>
        <dbReference type="Proteomes" id="UP000019141"/>
    </source>
</evidence>
<comment type="caution">
    <text evidence="1">The sequence shown here is derived from an EMBL/GenBank/DDBJ whole genome shotgun (WGS) entry which is preliminary data.</text>
</comment>